<proteinExistence type="predicted"/>
<dbReference type="EMBL" id="QFOZ01000012">
    <property type="protein sequence ID" value="PZP88385.1"/>
    <property type="molecule type" value="Genomic_DNA"/>
</dbReference>
<dbReference type="AlphaFoldDB" id="A0A2W5I8D0"/>
<evidence type="ECO:0000313" key="2">
    <source>
        <dbReference type="EMBL" id="PZP88385.1"/>
    </source>
</evidence>
<sequence>MSFDGSVRYAWSPNIAWRIINTIFGIVFLGITFGISVGITAKILLFIAGVITLCYGIAGIIRRPRLIITDTHLHVRRTFRDHIYPLYSVHGFRIDRPSGIIQHSPMLTFDIARAGDWTELRHQYEEVKSLPLPLPTMEDRQRDTLEIVTWGDIGVSPLRIASNLEEAGILNLSKQR</sequence>
<feature type="transmembrane region" description="Helical" evidence="1">
    <location>
        <begin position="15"/>
        <end position="37"/>
    </location>
</feature>
<protein>
    <submittedName>
        <fullName evidence="2">Uncharacterized protein</fullName>
    </submittedName>
</protein>
<feature type="transmembrane region" description="Helical" evidence="1">
    <location>
        <begin position="43"/>
        <end position="61"/>
    </location>
</feature>
<name>A0A2W5I8D0_9ACTN</name>
<reference evidence="2 3" key="1">
    <citation type="submission" date="2017-08" db="EMBL/GenBank/DDBJ databases">
        <title>Infants hospitalized years apart are colonized by the same room-sourced microbial strains.</title>
        <authorList>
            <person name="Brooks B."/>
            <person name="Olm M.R."/>
            <person name="Firek B.A."/>
            <person name="Baker R."/>
            <person name="Thomas B.C."/>
            <person name="Morowitz M.J."/>
            <person name="Banfield J.F."/>
        </authorList>
    </citation>
    <scope>NUCLEOTIDE SEQUENCE [LARGE SCALE GENOMIC DNA]</scope>
    <source>
        <strain evidence="2">S2_006_000_R1_57</strain>
    </source>
</reference>
<dbReference type="Proteomes" id="UP000248606">
    <property type="component" value="Unassembled WGS sequence"/>
</dbReference>
<keyword evidence="1" id="KW-0812">Transmembrane</keyword>
<organism evidence="2 3">
    <name type="scientific">Lawsonella clevelandensis</name>
    <dbReference type="NCBI Taxonomy" id="1528099"/>
    <lineage>
        <taxon>Bacteria</taxon>
        <taxon>Bacillati</taxon>
        <taxon>Actinomycetota</taxon>
        <taxon>Actinomycetes</taxon>
        <taxon>Mycobacteriales</taxon>
        <taxon>Lawsonellaceae</taxon>
        <taxon>Lawsonella</taxon>
    </lineage>
</organism>
<dbReference type="RefSeq" id="WP_290599091.1">
    <property type="nucleotide sequence ID" value="NZ_CAKZIO010000009.1"/>
</dbReference>
<accession>A0A2W5I8D0</accession>
<comment type="caution">
    <text evidence="2">The sequence shown here is derived from an EMBL/GenBank/DDBJ whole genome shotgun (WGS) entry which is preliminary data.</text>
</comment>
<gene>
    <name evidence="2" type="ORF">DI579_06660</name>
</gene>
<keyword evidence="1" id="KW-0472">Membrane</keyword>
<keyword evidence="1" id="KW-1133">Transmembrane helix</keyword>
<evidence type="ECO:0000256" key="1">
    <source>
        <dbReference type="SAM" id="Phobius"/>
    </source>
</evidence>
<evidence type="ECO:0000313" key="3">
    <source>
        <dbReference type="Proteomes" id="UP000248606"/>
    </source>
</evidence>